<dbReference type="Pfam" id="PF24840">
    <property type="entry name" value="NTF2_SigF"/>
    <property type="match status" value="1"/>
</dbReference>
<dbReference type="PANTHER" id="PTHR35393:SF1">
    <property type="entry name" value="SNOAL-LIKE DOMAIN-CONTAINING PROTEIN"/>
    <property type="match status" value="1"/>
</dbReference>
<dbReference type="OrthoDB" id="2344312at2759"/>
<protein>
    <recommendedName>
        <fullName evidence="2">SigF-like NTF2-like domain-containing protein</fullName>
    </recommendedName>
</protein>
<accession>A0A9P6A0A4</accession>
<dbReference type="InterPro" id="IPR057514">
    <property type="entry name" value="NTF2_SigF"/>
</dbReference>
<reference evidence="3" key="1">
    <citation type="submission" date="2020-11" db="EMBL/GenBank/DDBJ databases">
        <authorList>
            <consortium name="DOE Joint Genome Institute"/>
            <person name="Ahrendt S."/>
            <person name="Riley R."/>
            <person name="Andreopoulos W."/>
            <person name="Labutti K."/>
            <person name="Pangilinan J."/>
            <person name="Ruiz-Duenas F.J."/>
            <person name="Barrasa J.M."/>
            <person name="Sanchez-Garcia M."/>
            <person name="Camarero S."/>
            <person name="Miyauchi S."/>
            <person name="Serrano A."/>
            <person name="Linde D."/>
            <person name="Babiker R."/>
            <person name="Drula E."/>
            <person name="Ayuso-Fernandez I."/>
            <person name="Pacheco R."/>
            <person name="Padilla G."/>
            <person name="Ferreira P."/>
            <person name="Barriuso J."/>
            <person name="Kellner H."/>
            <person name="Castanera R."/>
            <person name="Alfaro M."/>
            <person name="Ramirez L."/>
            <person name="Pisabarro A.G."/>
            <person name="Kuo A."/>
            <person name="Tritt A."/>
            <person name="Lipzen A."/>
            <person name="He G."/>
            <person name="Yan M."/>
            <person name="Ng V."/>
            <person name="Cullen D."/>
            <person name="Martin F."/>
            <person name="Rosso M.-N."/>
            <person name="Henrissat B."/>
            <person name="Hibbett D."/>
            <person name="Martinez A.T."/>
            <person name="Grigoriev I.V."/>
        </authorList>
    </citation>
    <scope>NUCLEOTIDE SEQUENCE</scope>
    <source>
        <strain evidence="3">ATCC 90797</strain>
    </source>
</reference>
<evidence type="ECO:0000313" key="4">
    <source>
        <dbReference type="Proteomes" id="UP000807025"/>
    </source>
</evidence>
<dbReference type="PANTHER" id="PTHR35393">
    <property type="entry name" value="CHROMOSOME 1, WHOLE GENOME SHOTGUN SEQUENCE"/>
    <property type="match status" value="1"/>
</dbReference>
<feature type="domain" description="SigF-like NTF2-like" evidence="2">
    <location>
        <begin position="1"/>
        <end position="169"/>
    </location>
</feature>
<name>A0A9P6A0A4_PLEER</name>
<evidence type="ECO:0000313" key="3">
    <source>
        <dbReference type="EMBL" id="KAF9496916.1"/>
    </source>
</evidence>
<evidence type="ECO:0000256" key="1">
    <source>
        <dbReference type="SAM" id="Phobius"/>
    </source>
</evidence>
<dbReference type="EMBL" id="MU154548">
    <property type="protein sequence ID" value="KAF9496916.1"/>
    <property type="molecule type" value="Genomic_DNA"/>
</dbReference>
<keyword evidence="4" id="KW-1185">Reference proteome</keyword>
<dbReference type="Proteomes" id="UP000807025">
    <property type="component" value="Unassembled WGS sequence"/>
</dbReference>
<feature type="transmembrane region" description="Helical" evidence="1">
    <location>
        <begin position="134"/>
        <end position="161"/>
    </location>
</feature>
<keyword evidence="1" id="KW-0812">Transmembrane</keyword>
<keyword evidence="1" id="KW-0472">Membrane</keyword>
<keyword evidence="1" id="KW-1133">Transmembrane helix</keyword>
<evidence type="ECO:0000259" key="2">
    <source>
        <dbReference type="Pfam" id="PF24840"/>
    </source>
</evidence>
<proteinExistence type="predicted"/>
<dbReference type="AlphaFoldDB" id="A0A9P6A0A4"/>
<sequence>MQNPEQEIRDVVKNLTTSPSPDIQKATVRRYLTHDAGFSHPMCAVKPKPGSRDMVLAVYQWYRVMSPKLDLDVKSVTYNQEESMIVLDIVQTFHIFISPFKPAPSRLMVRLTLREENGLHYIAMQEDFYHPTDLMALLVPPLVPVVYLILLITGIACNAYARLAQTLGCWRPMETSASAGRGDGTESDAGLKWE</sequence>
<gene>
    <name evidence="3" type="ORF">BDN71DRAFT_1414906</name>
</gene>
<organism evidence="3 4">
    <name type="scientific">Pleurotus eryngii</name>
    <name type="common">Boletus of the steppes</name>
    <dbReference type="NCBI Taxonomy" id="5323"/>
    <lineage>
        <taxon>Eukaryota</taxon>
        <taxon>Fungi</taxon>
        <taxon>Dikarya</taxon>
        <taxon>Basidiomycota</taxon>
        <taxon>Agaricomycotina</taxon>
        <taxon>Agaricomycetes</taxon>
        <taxon>Agaricomycetidae</taxon>
        <taxon>Agaricales</taxon>
        <taxon>Pleurotineae</taxon>
        <taxon>Pleurotaceae</taxon>
        <taxon>Pleurotus</taxon>
    </lineage>
</organism>
<comment type="caution">
    <text evidence="3">The sequence shown here is derived from an EMBL/GenBank/DDBJ whole genome shotgun (WGS) entry which is preliminary data.</text>
</comment>